<dbReference type="OrthoDB" id="9771846at2"/>
<dbReference type="AlphaFoldDB" id="A0A1M5UEU2"/>
<dbReference type="EMBL" id="FQXR01000003">
    <property type="protein sequence ID" value="SHH61356.1"/>
    <property type="molecule type" value="Genomic_DNA"/>
</dbReference>
<organism evidence="1 2">
    <name type="scientific">Sporanaerobacter acetigenes DSM 13106</name>
    <dbReference type="NCBI Taxonomy" id="1123281"/>
    <lineage>
        <taxon>Bacteria</taxon>
        <taxon>Bacillati</taxon>
        <taxon>Bacillota</taxon>
        <taxon>Tissierellia</taxon>
        <taxon>Tissierellales</taxon>
        <taxon>Sporanaerobacteraceae</taxon>
        <taxon>Sporanaerobacter</taxon>
    </lineage>
</organism>
<dbReference type="RefSeq" id="WP_072743196.1">
    <property type="nucleotide sequence ID" value="NZ_FQXR01000003.1"/>
</dbReference>
<proteinExistence type="predicted"/>
<dbReference type="Pfam" id="PF11316">
    <property type="entry name" value="Rhamno_transf"/>
    <property type="match status" value="1"/>
</dbReference>
<dbReference type="GO" id="GO:0016740">
    <property type="term" value="F:transferase activity"/>
    <property type="evidence" value="ECO:0007669"/>
    <property type="project" value="UniProtKB-KW"/>
</dbReference>
<dbReference type="STRING" id="1123281.SAMN02745180_00615"/>
<dbReference type="Proteomes" id="UP000184389">
    <property type="component" value="Unassembled WGS sequence"/>
</dbReference>
<name>A0A1M5UEU2_9FIRM</name>
<reference evidence="1 2" key="1">
    <citation type="submission" date="2016-11" db="EMBL/GenBank/DDBJ databases">
        <authorList>
            <person name="Jaros S."/>
            <person name="Januszkiewicz K."/>
            <person name="Wedrychowicz H."/>
        </authorList>
    </citation>
    <scope>NUCLEOTIDE SEQUENCE [LARGE SCALE GENOMIC DNA]</scope>
    <source>
        <strain evidence="1 2">DSM 13106</strain>
    </source>
</reference>
<protein>
    <submittedName>
        <fullName evidence="1">Putative rhamnosyl transferase</fullName>
    </submittedName>
</protein>
<evidence type="ECO:0000313" key="1">
    <source>
        <dbReference type="EMBL" id="SHH61356.1"/>
    </source>
</evidence>
<keyword evidence="2" id="KW-1185">Reference proteome</keyword>
<gene>
    <name evidence="1" type="ORF">SAMN02745180_00615</name>
</gene>
<dbReference type="InterPro" id="IPR021466">
    <property type="entry name" value="Put_rhamnosyl_transferase"/>
</dbReference>
<sequence length="236" mass="28431">MKDNQTKIMIIESCFNVLAIRKERLTIDWIENRMKIFMNYTLKSLKAQTNKNFLAFIQYDPKSKDIIETEIKKYEKLPANVKFVTPEEFKKIVAEKIKNYDLLYMIRLDCDDMYHKTFIQQLYDINPSKQTKVIINQNGYIYDSVQNRIAKFFYTSPNYYTLIYDVDKYLGGERYELPGGHNYVINLPHEIIPKRNYIRHAHTHNDVTCFERYNIKDKDIIKNEKMINEILKDFME</sequence>
<evidence type="ECO:0000313" key="2">
    <source>
        <dbReference type="Proteomes" id="UP000184389"/>
    </source>
</evidence>
<accession>A0A1M5UEU2</accession>
<keyword evidence="1" id="KW-0808">Transferase</keyword>